<organism evidence="2 3">
    <name type="scientific">Streblomastix strix</name>
    <dbReference type="NCBI Taxonomy" id="222440"/>
    <lineage>
        <taxon>Eukaryota</taxon>
        <taxon>Metamonada</taxon>
        <taxon>Preaxostyla</taxon>
        <taxon>Oxymonadida</taxon>
        <taxon>Streblomastigidae</taxon>
        <taxon>Streblomastix</taxon>
    </lineage>
</organism>
<evidence type="ECO:0000259" key="1">
    <source>
        <dbReference type="PROSITE" id="PS51022"/>
    </source>
</evidence>
<evidence type="ECO:0000313" key="3">
    <source>
        <dbReference type="Proteomes" id="UP000324800"/>
    </source>
</evidence>
<protein>
    <recommendedName>
        <fullName evidence="1">L27 domain-containing protein</fullName>
    </recommendedName>
</protein>
<dbReference type="EMBL" id="SNRW01005717">
    <property type="protein sequence ID" value="KAA6384524.1"/>
    <property type="molecule type" value="Genomic_DNA"/>
</dbReference>
<dbReference type="Proteomes" id="UP000324800">
    <property type="component" value="Unassembled WGS sequence"/>
</dbReference>
<dbReference type="PROSITE" id="PS51022">
    <property type="entry name" value="L27"/>
    <property type="match status" value="1"/>
</dbReference>
<proteinExistence type="predicted"/>
<feature type="domain" description="L27" evidence="1">
    <location>
        <begin position="1"/>
        <end position="54"/>
    </location>
</feature>
<comment type="caution">
    <text evidence="2">The sequence shown here is derived from an EMBL/GenBank/DDBJ whole genome shotgun (WGS) entry which is preliminary data.</text>
</comment>
<evidence type="ECO:0000313" key="2">
    <source>
        <dbReference type="EMBL" id="KAA6384524.1"/>
    </source>
</evidence>
<sequence length="261" mass="30125">MTILILSLEKESPSTQLSSSTNLPFLIQLLTSNHFSSQITNTYDSIHSVNRQLSAIGGTFLLFRVKNVVNKLCGGGNGGGAMIAQHITWIVQQQYASKQAEEDYEKQLKHAENRRKLKQFLKMRSFSQQQLIDKGFNTKNDIPLSSQQLQDHVKQLAAPILYQNEIDERRLHEADRLFHLFVSRSTNTFVRPWGTLTEEEIQDALEECEDIQACLTRLVLAQQEIKELKAHEKAVIQAHLKKVEDEERRLQQLKQQQQRYL</sequence>
<gene>
    <name evidence="2" type="ORF">EZS28_019951</name>
</gene>
<reference evidence="2 3" key="1">
    <citation type="submission" date="2019-03" db="EMBL/GenBank/DDBJ databases">
        <title>Single cell metagenomics reveals metabolic interactions within the superorganism composed of flagellate Streblomastix strix and complex community of Bacteroidetes bacteria on its surface.</title>
        <authorList>
            <person name="Treitli S.C."/>
            <person name="Kolisko M."/>
            <person name="Husnik F."/>
            <person name="Keeling P."/>
            <person name="Hampl V."/>
        </authorList>
    </citation>
    <scope>NUCLEOTIDE SEQUENCE [LARGE SCALE GENOMIC DNA]</scope>
    <source>
        <strain evidence="2">ST1C</strain>
    </source>
</reference>
<accession>A0A5J4VPN6</accession>
<dbReference type="InterPro" id="IPR004172">
    <property type="entry name" value="L27_dom"/>
</dbReference>
<dbReference type="AlphaFoldDB" id="A0A5J4VPN6"/>
<name>A0A5J4VPN6_9EUKA</name>